<dbReference type="InterPro" id="IPR002937">
    <property type="entry name" value="Amino_oxidase"/>
</dbReference>
<feature type="region of interest" description="Disordered" evidence="2">
    <location>
        <begin position="439"/>
        <end position="468"/>
    </location>
</feature>
<evidence type="ECO:0000313" key="4">
    <source>
        <dbReference type="EMBL" id="AMZ71286.1"/>
    </source>
</evidence>
<dbReference type="Pfam" id="PF01593">
    <property type="entry name" value="Amino_oxidase"/>
    <property type="match status" value="1"/>
</dbReference>
<dbReference type="AlphaFoldDB" id="A0A159ZUB2"/>
<evidence type="ECO:0000256" key="2">
    <source>
        <dbReference type="SAM" id="MobiDB-lite"/>
    </source>
</evidence>
<protein>
    <recommendedName>
        <fullName evidence="3">Amine oxidase domain-containing protein</fullName>
    </recommendedName>
</protein>
<dbReference type="Gene3D" id="3.50.50.60">
    <property type="entry name" value="FAD/NAD(P)-binding domain"/>
    <property type="match status" value="1"/>
</dbReference>
<evidence type="ECO:0000256" key="1">
    <source>
        <dbReference type="ARBA" id="ARBA00006046"/>
    </source>
</evidence>
<organism evidence="4 5">
    <name type="scientific">Pseudomonas fluorescens</name>
    <dbReference type="NCBI Taxonomy" id="294"/>
    <lineage>
        <taxon>Bacteria</taxon>
        <taxon>Pseudomonadati</taxon>
        <taxon>Pseudomonadota</taxon>
        <taxon>Gammaproteobacteria</taxon>
        <taxon>Pseudomonadales</taxon>
        <taxon>Pseudomonadaceae</taxon>
        <taxon>Pseudomonas</taxon>
    </lineage>
</organism>
<dbReference type="SUPFAM" id="SSF51905">
    <property type="entry name" value="FAD/NAD(P)-binding domain"/>
    <property type="match status" value="1"/>
</dbReference>
<dbReference type="Gene3D" id="3.90.660.50">
    <property type="match status" value="1"/>
</dbReference>
<dbReference type="RefSeq" id="WP_063321846.1">
    <property type="nucleotide sequence ID" value="NZ_CP015225.1"/>
</dbReference>
<sequence length="468" mass="50323">MSDNLEFDALVIGAGAGGLFTAALLAKRGYRTLLVERLGEVGGRASTRYKDGFAVNTGALGIEIGTETEEVFNEVGARLIVRQPSPGIVCRVSGKDINISAGLPGMANRVAIKLLRLALHVIPPLQPRPGESSHAWVTRFTHNPTVLGVLHNFIGSIFATTPYLLPADLFLHYLTTKGAFKQFGFPPGGTVTVWQELLTAYKRHGGEIWLNAQVEQLSFATDGTVNGATVNRDGIPRQLTTKLTVSDIGPQATLGLCGDANLPADYITTVKRQYQPSAIITIYFASTTPLASFPGFACFSSTRRLCYATSFTPTCPENSPPNWHLYCGASVPQPCTGDFNETNEIELLKADLLDEFPGFAQARILDVVVTRDEWPAQRAMAGADLPNETPIANLWNVGDGVKEWGSAATTACAETAILVAAKIERAYPWQAAQAVLEPQQQEHAKAVSQPIPQSHAVDHTSSSPKEAL</sequence>
<dbReference type="Proteomes" id="UP000076083">
    <property type="component" value="Chromosome"/>
</dbReference>
<dbReference type="EMBL" id="CP015225">
    <property type="protein sequence ID" value="AMZ71286.1"/>
    <property type="molecule type" value="Genomic_DNA"/>
</dbReference>
<proteinExistence type="inferred from homology"/>
<dbReference type="PANTHER" id="PTHR43734">
    <property type="entry name" value="PHYTOENE DESATURASE"/>
    <property type="match status" value="1"/>
</dbReference>
<name>A0A159ZUB2_PSEFL</name>
<evidence type="ECO:0000259" key="3">
    <source>
        <dbReference type="Pfam" id="PF01593"/>
    </source>
</evidence>
<reference evidence="4 5" key="2">
    <citation type="journal article" date="2018" name="Nature">
        <title>Mutant phenotypes for thousands of bacterial genes of unknown function.</title>
        <authorList>
            <person name="Price M.N."/>
            <person name="Wetmore K.M."/>
            <person name="Waters R.J."/>
            <person name="Callaghan M."/>
            <person name="Ray J."/>
            <person name="Liu H."/>
            <person name="Kuehl J.V."/>
            <person name="Melnyk R.A."/>
            <person name="Lamson J.S."/>
            <person name="Suh Y."/>
            <person name="Carlson H.K."/>
            <person name="Esquivel Z."/>
            <person name="Sadeeshkumar H."/>
            <person name="Chakraborty R."/>
            <person name="Zane G.M."/>
            <person name="Rubin B.E."/>
            <person name="Wall J.D."/>
            <person name="Visel A."/>
            <person name="Bristow J."/>
            <person name="Blow M.J."/>
            <person name="Arkin A.P."/>
            <person name="Deutschbauer A.M."/>
        </authorList>
    </citation>
    <scope>NUCLEOTIDE SEQUENCE [LARGE SCALE GENOMIC DNA]</scope>
    <source>
        <strain evidence="4 5">FW300-N2E2</strain>
    </source>
</reference>
<feature type="domain" description="Amine oxidase" evidence="3">
    <location>
        <begin position="17"/>
        <end position="233"/>
    </location>
</feature>
<comment type="similarity">
    <text evidence="1">Belongs to the carotenoid/retinoid oxidoreductase family.</text>
</comment>
<reference evidence="5" key="1">
    <citation type="submission" date="2016-04" db="EMBL/GenBank/DDBJ databases">
        <authorList>
            <person name="Ray J."/>
            <person name="Price M."/>
            <person name="Deutschbauer A."/>
        </authorList>
    </citation>
    <scope>NUCLEOTIDE SEQUENCE [LARGE SCALE GENOMIC DNA]</scope>
    <source>
        <strain evidence="5">FW300-N2E2</strain>
    </source>
</reference>
<gene>
    <name evidence="4" type="ORF">TK06_09295</name>
</gene>
<dbReference type="GO" id="GO:0016491">
    <property type="term" value="F:oxidoreductase activity"/>
    <property type="evidence" value="ECO:0007669"/>
    <property type="project" value="InterPro"/>
</dbReference>
<evidence type="ECO:0000313" key="5">
    <source>
        <dbReference type="Proteomes" id="UP000076083"/>
    </source>
</evidence>
<dbReference type="PANTHER" id="PTHR43734:SF1">
    <property type="entry name" value="PHYTOENE DESATURASE"/>
    <property type="match status" value="1"/>
</dbReference>
<accession>A0A159ZUB2</accession>
<dbReference type="InterPro" id="IPR036188">
    <property type="entry name" value="FAD/NAD-bd_sf"/>
</dbReference>
<feature type="compositionally biased region" description="Polar residues" evidence="2">
    <location>
        <begin position="459"/>
        <end position="468"/>
    </location>
</feature>